<name>A0AAU9RDA7_THLAR</name>
<dbReference type="InterPro" id="IPR003719">
    <property type="entry name" value="Phenazine_PhzF-like"/>
</dbReference>
<dbReference type="AlphaFoldDB" id="A0AAU9RDA7"/>
<dbReference type="Proteomes" id="UP000836841">
    <property type="component" value="Chromosome 1"/>
</dbReference>
<evidence type="ECO:0000313" key="4">
    <source>
        <dbReference type="Proteomes" id="UP000836841"/>
    </source>
</evidence>
<evidence type="ECO:0008006" key="5">
    <source>
        <dbReference type="Google" id="ProtNLM"/>
    </source>
</evidence>
<dbReference type="Gene3D" id="3.10.310.10">
    <property type="entry name" value="Diaminopimelate Epimerase, Chain A, domain 1"/>
    <property type="match status" value="1"/>
</dbReference>
<dbReference type="GO" id="GO:0016853">
    <property type="term" value="F:isomerase activity"/>
    <property type="evidence" value="ECO:0007669"/>
    <property type="project" value="UniProtKB-KW"/>
</dbReference>
<organism evidence="3 4">
    <name type="scientific">Thlaspi arvense</name>
    <name type="common">Field penny-cress</name>
    <dbReference type="NCBI Taxonomy" id="13288"/>
    <lineage>
        <taxon>Eukaryota</taxon>
        <taxon>Viridiplantae</taxon>
        <taxon>Streptophyta</taxon>
        <taxon>Embryophyta</taxon>
        <taxon>Tracheophyta</taxon>
        <taxon>Spermatophyta</taxon>
        <taxon>Magnoliopsida</taxon>
        <taxon>eudicotyledons</taxon>
        <taxon>Gunneridae</taxon>
        <taxon>Pentapetalae</taxon>
        <taxon>rosids</taxon>
        <taxon>malvids</taxon>
        <taxon>Brassicales</taxon>
        <taxon>Brassicaceae</taxon>
        <taxon>Thlaspideae</taxon>
        <taxon>Thlaspi</taxon>
    </lineage>
</organism>
<evidence type="ECO:0000256" key="2">
    <source>
        <dbReference type="ARBA" id="ARBA00023235"/>
    </source>
</evidence>
<evidence type="ECO:0000256" key="1">
    <source>
        <dbReference type="ARBA" id="ARBA00008270"/>
    </source>
</evidence>
<keyword evidence="2" id="KW-0413">Isomerase</keyword>
<keyword evidence="4" id="KW-1185">Reference proteome</keyword>
<dbReference type="Pfam" id="PF02567">
    <property type="entry name" value="PhzC-PhzF"/>
    <property type="match status" value="1"/>
</dbReference>
<protein>
    <recommendedName>
        <fullName evidence="5">PhzF family phenazine biosynthesis protein</fullName>
    </recommendedName>
</protein>
<dbReference type="EMBL" id="OU466857">
    <property type="protein sequence ID" value="CAH2038685.1"/>
    <property type="molecule type" value="Genomic_DNA"/>
</dbReference>
<dbReference type="PANTHER" id="PTHR13774">
    <property type="entry name" value="PHENAZINE BIOSYNTHESIS PROTEIN"/>
    <property type="match status" value="1"/>
</dbReference>
<accession>A0AAU9RDA7</accession>
<dbReference type="PANTHER" id="PTHR13774:SF17">
    <property type="entry name" value="PHENAZINE BIOSYNTHESIS-LIKE DOMAIN-CONTAINING PROTEIN"/>
    <property type="match status" value="1"/>
</dbReference>
<gene>
    <name evidence="3" type="ORF">TAV2_LOCUS3545</name>
</gene>
<dbReference type="GO" id="GO:0005737">
    <property type="term" value="C:cytoplasm"/>
    <property type="evidence" value="ECO:0007669"/>
    <property type="project" value="TreeGrafter"/>
</dbReference>
<proteinExistence type="inferred from homology"/>
<dbReference type="SUPFAM" id="SSF54506">
    <property type="entry name" value="Diaminopimelate epimerase-like"/>
    <property type="match status" value="1"/>
</dbReference>
<evidence type="ECO:0000313" key="3">
    <source>
        <dbReference type="EMBL" id="CAH2038685.1"/>
    </source>
</evidence>
<reference evidence="3 4" key="1">
    <citation type="submission" date="2022-03" db="EMBL/GenBank/DDBJ databases">
        <authorList>
            <person name="Nunn A."/>
            <person name="Chopra R."/>
            <person name="Nunn A."/>
            <person name="Contreras Garrido A."/>
        </authorList>
    </citation>
    <scope>NUCLEOTIDE SEQUENCE [LARGE SCALE GENOMIC DNA]</scope>
</reference>
<sequence length="69" mass="7617">MGKKRAVKYFVVDAFTDSAFKGNAAAVCFLNDDDDIDDAWVQSLAAEFNISFTCFLTPITGFEARLKQA</sequence>
<comment type="similarity">
    <text evidence="1">Belongs to the PhzF family.</text>
</comment>